<dbReference type="Pfam" id="PF00072">
    <property type="entry name" value="Response_reg"/>
    <property type="match status" value="1"/>
</dbReference>
<dbReference type="InterPro" id="IPR011006">
    <property type="entry name" value="CheY-like_superfamily"/>
</dbReference>
<evidence type="ECO:0000313" key="5">
    <source>
        <dbReference type="Proteomes" id="UP000239388"/>
    </source>
</evidence>
<dbReference type="CDD" id="cd00077">
    <property type="entry name" value="HDc"/>
    <property type="match status" value="1"/>
</dbReference>
<evidence type="ECO:0000259" key="2">
    <source>
        <dbReference type="PROSITE" id="PS50110"/>
    </source>
</evidence>
<dbReference type="InterPro" id="IPR052020">
    <property type="entry name" value="Cyclic_di-GMP/3'3'-cGAMP_PDE"/>
</dbReference>
<dbReference type="SMART" id="SM00448">
    <property type="entry name" value="REC"/>
    <property type="match status" value="1"/>
</dbReference>
<dbReference type="InterPro" id="IPR003607">
    <property type="entry name" value="HD/PDEase_dom"/>
</dbReference>
<proteinExistence type="predicted"/>
<dbReference type="Pfam" id="PF13487">
    <property type="entry name" value="HD_5"/>
    <property type="match status" value="1"/>
</dbReference>
<sequence>MIIHERNTTQAPILLVDDDPACLGMLSDVLGALGIPVETARDGNEALEMIYKGDFRIVLSDWQMPGMSGVELCRRVRQRSLSGYVYFILLTSLDRQHNLVSGLRAGADDFITKPFDPEELHIRLRAANRIVSLESRNVIIFALAKLAESRDPETGAHLERMREYSRLLADDLSRRPKYADIVDADYVRTIYLTSPLHDIGKVGIPDHVLLKPGKLTPEEFEIMKQHTLIGYYTLDAALREQPEAAYLRFARDIAGSHHEKWDGTGYPYGLAGEEIPLSGRIVAVADVYDALTTARVYKDAFSHDKARTIIREGSGKHFDPDIVDAFFNHEDEIVDINQRLNDMLAYPDITGMAGGLAMPVGNLAEN</sequence>
<comment type="caution">
    <text evidence="4">The sequence shown here is derived from an EMBL/GenBank/DDBJ whole genome shotgun (WGS) entry which is preliminary data.</text>
</comment>
<evidence type="ECO:0000313" key="4">
    <source>
        <dbReference type="EMBL" id="PQO33822.1"/>
    </source>
</evidence>
<dbReference type="InterPro" id="IPR001789">
    <property type="entry name" value="Sig_transdc_resp-reg_receiver"/>
</dbReference>
<evidence type="ECO:0000256" key="1">
    <source>
        <dbReference type="PROSITE-ProRule" id="PRU00169"/>
    </source>
</evidence>
<dbReference type="SUPFAM" id="SSF109604">
    <property type="entry name" value="HD-domain/PDEase-like"/>
    <property type="match status" value="1"/>
</dbReference>
<dbReference type="PROSITE" id="PS50110">
    <property type="entry name" value="RESPONSE_REGULATORY"/>
    <property type="match status" value="1"/>
</dbReference>
<feature type="domain" description="Response regulatory" evidence="2">
    <location>
        <begin position="12"/>
        <end position="128"/>
    </location>
</feature>
<dbReference type="Gene3D" id="3.40.50.2300">
    <property type="match status" value="1"/>
</dbReference>
<dbReference type="GO" id="GO:0000160">
    <property type="term" value="P:phosphorelay signal transduction system"/>
    <property type="evidence" value="ECO:0007669"/>
    <property type="project" value="InterPro"/>
</dbReference>
<dbReference type="EMBL" id="PUIB01000017">
    <property type="protein sequence ID" value="PQO33822.1"/>
    <property type="molecule type" value="Genomic_DNA"/>
</dbReference>
<dbReference type="RefSeq" id="WP_105355591.1">
    <property type="nucleotide sequence ID" value="NZ_PUIB01000017.1"/>
</dbReference>
<dbReference type="Proteomes" id="UP000239388">
    <property type="component" value="Unassembled WGS sequence"/>
</dbReference>
<evidence type="ECO:0000259" key="3">
    <source>
        <dbReference type="PROSITE" id="PS51832"/>
    </source>
</evidence>
<gene>
    <name evidence="4" type="ORF">C5Y98_16470</name>
</gene>
<organism evidence="4 5">
    <name type="scientific">Blastopirellula marina</name>
    <dbReference type="NCBI Taxonomy" id="124"/>
    <lineage>
        <taxon>Bacteria</taxon>
        <taxon>Pseudomonadati</taxon>
        <taxon>Planctomycetota</taxon>
        <taxon>Planctomycetia</taxon>
        <taxon>Pirellulales</taxon>
        <taxon>Pirellulaceae</taxon>
        <taxon>Blastopirellula</taxon>
    </lineage>
</organism>
<reference evidence="4 5" key="1">
    <citation type="submission" date="2018-02" db="EMBL/GenBank/DDBJ databases">
        <title>Comparative genomes isolates from brazilian mangrove.</title>
        <authorList>
            <person name="Araujo J.E."/>
            <person name="Taketani R.G."/>
            <person name="Silva M.C.P."/>
            <person name="Loureco M.V."/>
            <person name="Andreote F.D."/>
        </authorList>
    </citation>
    <scope>NUCLEOTIDE SEQUENCE [LARGE SCALE GENOMIC DNA]</scope>
    <source>
        <strain evidence="4 5">NAP PRIS-MGV</strain>
    </source>
</reference>
<dbReference type="SUPFAM" id="SSF52172">
    <property type="entry name" value="CheY-like"/>
    <property type="match status" value="1"/>
</dbReference>
<feature type="domain" description="HD-GYP" evidence="3">
    <location>
        <begin position="132"/>
        <end position="342"/>
    </location>
</feature>
<dbReference type="PANTHER" id="PTHR45228">
    <property type="entry name" value="CYCLIC DI-GMP PHOSPHODIESTERASE TM_0186-RELATED"/>
    <property type="match status" value="1"/>
</dbReference>
<name>A0A2S8FNP2_9BACT</name>
<keyword evidence="1" id="KW-0597">Phosphoprotein</keyword>
<dbReference type="OrthoDB" id="9804747at2"/>
<protein>
    <submittedName>
        <fullName evidence="4">Two-component system response regulator</fullName>
    </submittedName>
</protein>
<dbReference type="CDD" id="cd17574">
    <property type="entry name" value="REC_OmpR"/>
    <property type="match status" value="1"/>
</dbReference>
<dbReference type="InterPro" id="IPR037522">
    <property type="entry name" value="HD_GYP_dom"/>
</dbReference>
<dbReference type="Gene3D" id="1.10.3210.10">
    <property type="entry name" value="Hypothetical protein af1432"/>
    <property type="match status" value="1"/>
</dbReference>
<dbReference type="AlphaFoldDB" id="A0A2S8FNP2"/>
<dbReference type="SMART" id="SM00471">
    <property type="entry name" value="HDc"/>
    <property type="match status" value="1"/>
</dbReference>
<dbReference type="PROSITE" id="PS51832">
    <property type="entry name" value="HD_GYP"/>
    <property type="match status" value="1"/>
</dbReference>
<dbReference type="PANTHER" id="PTHR45228:SF5">
    <property type="entry name" value="CYCLIC DI-GMP PHOSPHODIESTERASE VC_1348-RELATED"/>
    <property type="match status" value="1"/>
</dbReference>
<accession>A0A2S8FNP2</accession>
<feature type="modified residue" description="4-aspartylphosphate" evidence="1">
    <location>
        <position position="61"/>
    </location>
</feature>